<keyword evidence="5 10" id="KW-0732">Signal</keyword>
<feature type="compositionally biased region" description="Basic and acidic residues" evidence="9">
    <location>
        <begin position="424"/>
        <end position="445"/>
    </location>
</feature>
<feature type="domain" description="Trypanosome variant surface glycoprotein B-type N-terminal" evidence="12">
    <location>
        <begin position="9"/>
        <end position="360"/>
    </location>
</feature>
<evidence type="ECO:0000256" key="5">
    <source>
        <dbReference type="ARBA" id="ARBA00022729"/>
    </source>
</evidence>
<keyword evidence="3" id="KW-1003">Cell membrane</keyword>
<dbReference type="Pfam" id="PF10659">
    <property type="entry name" value="Trypan_glycop_C"/>
    <property type="match status" value="1"/>
</dbReference>
<evidence type="ECO:0000256" key="7">
    <source>
        <dbReference type="ARBA" id="ARBA00023180"/>
    </source>
</evidence>
<dbReference type="EMBL" id="KC613607">
    <property type="protein sequence ID" value="AGH61038.1"/>
    <property type="molecule type" value="Genomic_DNA"/>
</dbReference>
<evidence type="ECO:0000313" key="13">
    <source>
        <dbReference type="EMBL" id="AGH61038.1"/>
    </source>
</evidence>
<reference evidence="13" key="2">
    <citation type="journal article" date="2014" name="Mol. Biochem. Parasitol.">
        <title>Capturing the variant surface glycoprotein repertoire (the VSGnome) of Trypanosoma brucei Lister 427.</title>
        <authorList>
            <person name="Cross G.A."/>
            <person name="Kim H.S."/>
            <person name="Wickstead B."/>
        </authorList>
    </citation>
    <scope>NUCLEOTIDE SEQUENCE</scope>
    <source>
        <strain evidence="13">Lister 427</strain>
    </source>
</reference>
<dbReference type="InterPro" id="IPR019609">
    <property type="entry name" value="Variant_surf_glycoprt_trypan_C"/>
</dbReference>
<dbReference type="VEuPathDB" id="TriTrypDB:Tb11.0230"/>
<dbReference type="VEuPathDB" id="TriTrypDB:Tb1125.11.19130"/>
<name>M4SX47_9TRYP</name>
<comment type="subcellular location">
    <subcellularLocation>
        <location evidence="2">Cell membrane</location>
        <topology evidence="2">Lipid-anchor</topology>
        <topology evidence="2">GPI-anchor</topology>
    </subcellularLocation>
</comment>
<evidence type="ECO:0000256" key="2">
    <source>
        <dbReference type="ARBA" id="ARBA00004609"/>
    </source>
</evidence>
<protein>
    <submittedName>
        <fullName evidence="13">Variant surface glycoprotein 473</fullName>
    </submittedName>
</protein>
<keyword evidence="7" id="KW-0325">Glycoprotein</keyword>
<dbReference type="AlphaFoldDB" id="M4SX47"/>
<evidence type="ECO:0000256" key="6">
    <source>
        <dbReference type="ARBA" id="ARBA00023136"/>
    </source>
</evidence>
<comment type="function">
    <text evidence="1">VSG forms a coat on the surface of the parasite. The trypanosome evades the immune response of the host by expressing a series of antigenically distinct VSGs from an estimated 1000 VSG genes.</text>
</comment>
<reference evidence="13" key="1">
    <citation type="submission" date="2013-02" db="EMBL/GenBank/DDBJ databases">
        <authorList>
            <person name="Cross G.A.M."/>
            <person name="Kim H.-S."/>
            <person name="Wickstead B."/>
        </authorList>
    </citation>
    <scope>NUCLEOTIDE SEQUENCE</scope>
    <source>
        <strain evidence="13">Lister 427</strain>
    </source>
</reference>
<evidence type="ECO:0000256" key="1">
    <source>
        <dbReference type="ARBA" id="ARBA00002523"/>
    </source>
</evidence>
<evidence type="ECO:0000259" key="12">
    <source>
        <dbReference type="Pfam" id="PF13206"/>
    </source>
</evidence>
<dbReference type="Pfam" id="PF13206">
    <property type="entry name" value="VSG_B"/>
    <property type="match status" value="1"/>
</dbReference>
<keyword evidence="4" id="KW-0336">GPI-anchor</keyword>
<sequence>MLGHVLSIVLIAALRLADGAADDNTAAHQFMCRLTALAATPVEPPAIEADAGGVMTTLEQLNASTSDIKWQAMFDTSEANAKGERFPESGPAVQHKKEWQQAWPLWWRAFKTAREAKIGFDDNADYKRILDKSQLAALHSLVEALAAEATTVNAKYLAAKTKATVTEKETAQKALTAALYGGDGTKSTVARPATIAAGTSYAAVCTKTATGKSIIGDFFCLCNAAAASTKVCTDAYNGENWSGSVTATDAQWTALQRTCPATQTEQPSPENIQGLLAAFTTALTQKSNSGELYVRLGKSEDHTCDGTSNKVCVDYSDHFKKNSGKGIQAIAWVKKLQEAATALRRMYSAAHLAEAYATQLMAYKANADAAYEAAIAGKLVRAAAAANQASKDKTTVSPVAGSNCAEYRVNKTCTENDCKWDSTTADKGEHCKPKDRKEQKTKGTRDGAAAANAKGKKCSEKTKQEDCKDGCKWDGKECKDFSFLVNKKLAMSMAAAFVSLVVF</sequence>
<evidence type="ECO:0000256" key="8">
    <source>
        <dbReference type="ARBA" id="ARBA00023288"/>
    </source>
</evidence>
<organism evidence="13">
    <name type="scientific">Trypanosoma brucei</name>
    <dbReference type="NCBI Taxonomy" id="5691"/>
    <lineage>
        <taxon>Eukaryota</taxon>
        <taxon>Discoba</taxon>
        <taxon>Euglenozoa</taxon>
        <taxon>Kinetoplastea</taxon>
        <taxon>Metakinetoplastina</taxon>
        <taxon>Trypanosomatida</taxon>
        <taxon>Trypanosomatidae</taxon>
        <taxon>Trypanosoma</taxon>
    </lineage>
</organism>
<evidence type="ECO:0000256" key="4">
    <source>
        <dbReference type="ARBA" id="ARBA00022622"/>
    </source>
</evidence>
<dbReference type="GO" id="GO:0005886">
    <property type="term" value="C:plasma membrane"/>
    <property type="evidence" value="ECO:0007669"/>
    <property type="project" value="UniProtKB-SubCell"/>
</dbReference>
<keyword evidence="6" id="KW-0472">Membrane</keyword>
<feature type="domain" description="Trypanosome variant surface glycoprotein C-terminal" evidence="11">
    <location>
        <begin position="404"/>
        <end position="501"/>
    </location>
</feature>
<evidence type="ECO:0000256" key="3">
    <source>
        <dbReference type="ARBA" id="ARBA00022475"/>
    </source>
</evidence>
<evidence type="ECO:0000256" key="9">
    <source>
        <dbReference type="SAM" id="MobiDB-lite"/>
    </source>
</evidence>
<dbReference type="VEuPathDB" id="TriTrypDB:Tb427_000425500"/>
<dbReference type="InterPro" id="IPR025932">
    <property type="entry name" value="Trypano_VSG_B_N_dom"/>
</dbReference>
<evidence type="ECO:0000256" key="10">
    <source>
        <dbReference type="SAM" id="SignalP"/>
    </source>
</evidence>
<feature type="region of interest" description="Disordered" evidence="9">
    <location>
        <begin position="424"/>
        <end position="448"/>
    </location>
</feature>
<feature type="signal peptide" evidence="10">
    <location>
        <begin position="1"/>
        <end position="21"/>
    </location>
</feature>
<accession>M4SX47</accession>
<feature type="chain" id="PRO_5004058034" evidence="10">
    <location>
        <begin position="22"/>
        <end position="503"/>
    </location>
</feature>
<proteinExistence type="predicted"/>
<evidence type="ECO:0000259" key="11">
    <source>
        <dbReference type="Pfam" id="PF10659"/>
    </source>
</evidence>
<dbReference type="GO" id="GO:0098552">
    <property type="term" value="C:side of membrane"/>
    <property type="evidence" value="ECO:0007669"/>
    <property type="project" value="UniProtKB-KW"/>
</dbReference>
<keyword evidence="8" id="KW-0449">Lipoprotein</keyword>